<feature type="region of interest" description="Disordered" evidence="1">
    <location>
        <begin position="1"/>
        <end position="29"/>
    </location>
</feature>
<reference evidence="2" key="5">
    <citation type="journal article" date="2021" name="G3 (Bethesda)">
        <title>Aegilops tauschii genome assembly Aet v5.0 features greater sequence contiguity and improved annotation.</title>
        <authorList>
            <person name="Wang L."/>
            <person name="Zhu T."/>
            <person name="Rodriguez J.C."/>
            <person name="Deal K.R."/>
            <person name="Dubcovsky J."/>
            <person name="McGuire P.E."/>
            <person name="Lux T."/>
            <person name="Spannagl M."/>
            <person name="Mayer K.F.X."/>
            <person name="Baldrich P."/>
            <person name="Meyers B.C."/>
            <person name="Huo N."/>
            <person name="Gu Y.Q."/>
            <person name="Zhou H."/>
            <person name="Devos K.M."/>
            <person name="Bennetzen J.L."/>
            <person name="Unver T."/>
            <person name="Budak H."/>
            <person name="Gulick P.J."/>
            <person name="Galiba G."/>
            <person name="Kalapos B."/>
            <person name="Nelson D.R."/>
            <person name="Li P."/>
            <person name="You F.M."/>
            <person name="Luo M.C."/>
            <person name="Dvorak J."/>
        </authorList>
    </citation>
    <scope>NUCLEOTIDE SEQUENCE [LARGE SCALE GENOMIC DNA]</scope>
    <source>
        <strain evidence="2">cv. AL8/78</strain>
    </source>
</reference>
<proteinExistence type="predicted"/>
<reference evidence="3" key="2">
    <citation type="journal article" date="2017" name="Nat. Plants">
        <title>The Aegilops tauschii genome reveals multiple impacts of transposons.</title>
        <authorList>
            <person name="Zhao G."/>
            <person name="Zou C."/>
            <person name="Li K."/>
            <person name="Wang K."/>
            <person name="Li T."/>
            <person name="Gao L."/>
            <person name="Zhang X."/>
            <person name="Wang H."/>
            <person name="Yang Z."/>
            <person name="Liu X."/>
            <person name="Jiang W."/>
            <person name="Mao L."/>
            <person name="Kong X."/>
            <person name="Jiao Y."/>
            <person name="Jia J."/>
        </authorList>
    </citation>
    <scope>NUCLEOTIDE SEQUENCE [LARGE SCALE GENOMIC DNA]</scope>
    <source>
        <strain evidence="3">cv. AL8/78</strain>
    </source>
</reference>
<name>A0A452ZSY9_AEGTS</name>
<accession>A0A452ZSY9</accession>
<organism evidence="2 3">
    <name type="scientific">Aegilops tauschii subsp. strangulata</name>
    <name type="common">Goatgrass</name>
    <dbReference type="NCBI Taxonomy" id="200361"/>
    <lineage>
        <taxon>Eukaryota</taxon>
        <taxon>Viridiplantae</taxon>
        <taxon>Streptophyta</taxon>
        <taxon>Embryophyta</taxon>
        <taxon>Tracheophyta</taxon>
        <taxon>Spermatophyta</taxon>
        <taxon>Magnoliopsida</taxon>
        <taxon>Liliopsida</taxon>
        <taxon>Poales</taxon>
        <taxon>Poaceae</taxon>
        <taxon>BOP clade</taxon>
        <taxon>Pooideae</taxon>
        <taxon>Triticodae</taxon>
        <taxon>Triticeae</taxon>
        <taxon>Triticinae</taxon>
        <taxon>Aegilops</taxon>
    </lineage>
</organism>
<evidence type="ECO:0000256" key="1">
    <source>
        <dbReference type="SAM" id="MobiDB-lite"/>
    </source>
</evidence>
<reference evidence="2" key="3">
    <citation type="journal article" date="2017" name="Nature">
        <title>Genome sequence of the progenitor of the wheat D genome Aegilops tauschii.</title>
        <authorList>
            <person name="Luo M.C."/>
            <person name="Gu Y.Q."/>
            <person name="Puiu D."/>
            <person name="Wang H."/>
            <person name="Twardziok S.O."/>
            <person name="Deal K.R."/>
            <person name="Huo N."/>
            <person name="Zhu T."/>
            <person name="Wang L."/>
            <person name="Wang Y."/>
            <person name="McGuire P.E."/>
            <person name="Liu S."/>
            <person name="Long H."/>
            <person name="Ramasamy R.K."/>
            <person name="Rodriguez J.C."/>
            <person name="Van S.L."/>
            <person name="Yuan L."/>
            <person name="Wang Z."/>
            <person name="Xia Z."/>
            <person name="Xiao L."/>
            <person name="Anderson O.D."/>
            <person name="Ouyang S."/>
            <person name="Liang Y."/>
            <person name="Zimin A.V."/>
            <person name="Pertea G."/>
            <person name="Qi P."/>
            <person name="Bennetzen J.L."/>
            <person name="Dai X."/>
            <person name="Dawson M.W."/>
            <person name="Muller H.G."/>
            <person name="Kugler K."/>
            <person name="Rivarola-Duarte L."/>
            <person name="Spannagl M."/>
            <person name="Mayer K.F.X."/>
            <person name="Lu F.H."/>
            <person name="Bevan M.W."/>
            <person name="Leroy P."/>
            <person name="Li P."/>
            <person name="You F.M."/>
            <person name="Sun Q."/>
            <person name="Liu Z."/>
            <person name="Lyons E."/>
            <person name="Wicker T."/>
            <person name="Salzberg S.L."/>
            <person name="Devos K.M."/>
            <person name="Dvorak J."/>
        </authorList>
    </citation>
    <scope>NUCLEOTIDE SEQUENCE [LARGE SCALE GENOMIC DNA]</scope>
    <source>
        <strain evidence="2">cv. AL8/78</strain>
    </source>
</reference>
<evidence type="ECO:0000313" key="3">
    <source>
        <dbReference type="Proteomes" id="UP000015105"/>
    </source>
</evidence>
<keyword evidence="3" id="KW-1185">Reference proteome</keyword>
<protein>
    <submittedName>
        <fullName evidence="2">Uncharacterized protein</fullName>
    </submittedName>
</protein>
<dbReference type="Proteomes" id="UP000015105">
    <property type="component" value="Chromosome 1D"/>
</dbReference>
<dbReference type="EnsemblPlants" id="AET1Gv20906000.2">
    <property type="protein sequence ID" value="AET1Gv20906000.2"/>
    <property type="gene ID" value="AET1Gv20906000"/>
</dbReference>
<evidence type="ECO:0000313" key="2">
    <source>
        <dbReference type="EnsemblPlants" id="AET1Gv20906000.2"/>
    </source>
</evidence>
<reference evidence="3" key="1">
    <citation type="journal article" date="2014" name="Science">
        <title>Ancient hybridizations among the ancestral genomes of bread wheat.</title>
        <authorList>
            <consortium name="International Wheat Genome Sequencing Consortium,"/>
            <person name="Marcussen T."/>
            <person name="Sandve S.R."/>
            <person name="Heier L."/>
            <person name="Spannagl M."/>
            <person name="Pfeifer M."/>
            <person name="Jakobsen K.S."/>
            <person name="Wulff B.B."/>
            <person name="Steuernagel B."/>
            <person name="Mayer K.F."/>
            <person name="Olsen O.A."/>
        </authorList>
    </citation>
    <scope>NUCLEOTIDE SEQUENCE [LARGE SCALE GENOMIC DNA]</scope>
    <source>
        <strain evidence="3">cv. AL8/78</strain>
    </source>
</reference>
<reference evidence="2" key="4">
    <citation type="submission" date="2019-03" db="UniProtKB">
        <authorList>
            <consortium name="EnsemblPlants"/>
        </authorList>
    </citation>
    <scope>IDENTIFICATION</scope>
</reference>
<dbReference type="AlphaFoldDB" id="A0A452ZSY9"/>
<dbReference type="Gramene" id="AET1Gv20906000.2">
    <property type="protein sequence ID" value="AET1Gv20906000.2"/>
    <property type="gene ID" value="AET1Gv20906000"/>
</dbReference>
<sequence length="90" mass="10314">SQERRAAEPCLINRELPSASSHQGRPMAFLGGSLQVDSRKMMEEKRQSHGGSWRQAPAPVRQLFWRMRRAVLLPKRRAVSFGRHEPVLPL</sequence>